<accession>A0ABY4E1J0</accession>
<keyword evidence="4 6" id="KW-0472">Membrane</keyword>
<organism evidence="8 9">
    <name type="scientific">Vitreoscilla massiliensis</name>
    <dbReference type="NCBI Taxonomy" id="1689272"/>
    <lineage>
        <taxon>Bacteria</taxon>
        <taxon>Pseudomonadati</taxon>
        <taxon>Pseudomonadota</taxon>
        <taxon>Betaproteobacteria</taxon>
        <taxon>Neisseriales</taxon>
        <taxon>Neisseriaceae</taxon>
        <taxon>Vitreoscilla</taxon>
    </lineage>
</organism>
<evidence type="ECO:0000259" key="7">
    <source>
        <dbReference type="Pfam" id="PF06305"/>
    </source>
</evidence>
<evidence type="ECO:0000256" key="1">
    <source>
        <dbReference type="ARBA" id="ARBA00022475"/>
    </source>
</evidence>
<evidence type="ECO:0000256" key="2">
    <source>
        <dbReference type="ARBA" id="ARBA00022692"/>
    </source>
</evidence>
<dbReference type="InterPro" id="IPR010445">
    <property type="entry name" value="LapA_dom"/>
</dbReference>
<evidence type="ECO:0000313" key="8">
    <source>
        <dbReference type="EMBL" id="UOO89225.1"/>
    </source>
</evidence>
<dbReference type="Proteomes" id="UP000832011">
    <property type="component" value="Chromosome"/>
</dbReference>
<gene>
    <name evidence="8" type="ORF">LVJ82_17555</name>
</gene>
<dbReference type="EMBL" id="CP091511">
    <property type="protein sequence ID" value="UOO89225.1"/>
    <property type="molecule type" value="Genomic_DNA"/>
</dbReference>
<evidence type="ECO:0000256" key="6">
    <source>
        <dbReference type="SAM" id="Phobius"/>
    </source>
</evidence>
<keyword evidence="5" id="KW-0175">Coiled coil</keyword>
<evidence type="ECO:0000256" key="5">
    <source>
        <dbReference type="SAM" id="Coils"/>
    </source>
</evidence>
<dbReference type="Pfam" id="PF06305">
    <property type="entry name" value="LapA_dom"/>
    <property type="match status" value="1"/>
</dbReference>
<proteinExistence type="predicted"/>
<protein>
    <submittedName>
        <fullName evidence="8">LapA family protein</fullName>
    </submittedName>
</protein>
<keyword evidence="9" id="KW-1185">Reference proteome</keyword>
<feature type="domain" description="Lipopolysaccharide assembly protein A" evidence="7">
    <location>
        <begin position="24"/>
        <end position="83"/>
    </location>
</feature>
<keyword evidence="1" id="KW-1003">Cell membrane</keyword>
<name>A0ABY4E1J0_9NEIS</name>
<evidence type="ECO:0000313" key="9">
    <source>
        <dbReference type="Proteomes" id="UP000832011"/>
    </source>
</evidence>
<dbReference type="RefSeq" id="WP_082625656.1">
    <property type="nucleotide sequence ID" value="NZ_CABKVG010000010.1"/>
</dbReference>
<reference evidence="8 9" key="1">
    <citation type="journal article" date="2022" name="Res Sq">
        <title>Evolution of multicellular longitudinally dividing oral cavity symbionts (Neisseriaceae).</title>
        <authorList>
            <person name="Nyongesa S."/>
            <person name="Weber P."/>
            <person name="Bernet E."/>
            <person name="Pullido F."/>
            <person name="Nieckarz M."/>
            <person name="Delaby M."/>
            <person name="Nieves C."/>
            <person name="Viehboeck T."/>
            <person name="Krause N."/>
            <person name="Rivera-Millot A."/>
            <person name="Nakamura A."/>
            <person name="Vischer N."/>
            <person name="VanNieuwenhze M."/>
            <person name="Brun Y."/>
            <person name="Cava F."/>
            <person name="Bulgheresi S."/>
            <person name="Veyrier F."/>
        </authorList>
    </citation>
    <scope>NUCLEOTIDE SEQUENCE [LARGE SCALE GENOMIC DNA]</scope>
    <source>
        <strain evidence="8 9">SN4</strain>
    </source>
</reference>
<evidence type="ECO:0000256" key="4">
    <source>
        <dbReference type="ARBA" id="ARBA00023136"/>
    </source>
</evidence>
<keyword evidence="3 6" id="KW-1133">Transmembrane helix</keyword>
<feature type="transmembrane region" description="Helical" evidence="6">
    <location>
        <begin position="43"/>
        <end position="66"/>
    </location>
</feature>
<evidence type="ECO:0000256" key="3">
    <source>
        <dbReference type="ARBA" id="ARBA00022989"/>
    </source>
</evidence>
<sequence length="115" mass="12833">MMKWLSIVIMFIVFIALLAVTLGNTHSVDFNLIGFPTTKWPLVAYLWIAFVLGAVVGVLSMFGRLLRLRNEAARLQKEVKKLRLHNDDLSKQLSAYPQPAANTLSTADVIVPVQP</sequence>
<feature type="coiled-coil region" evidence="5">
    <location>
        <begin position="65"/>
        <end position="92"/>
    </location>
</feature>
<keyword evidence="2 6" id="KW-0812">Transmembrane</keyword>